<comment type="similarity">
    <text evidence="1">Belongs to the low molecular weight phosphotyrosine protein phosphatase family.</text>
</comment>
<dbReference type="RefSeq" id="WP_283445766.1">
    <property type="nucleotide sequence ID" value="NZ_FXUL01000051.1"/>
</dbReference>
<evidence type="ECO:0000256" key="5">
    <source>
        <dbReference type="PROSITE-ProRule" id="PRU00409"/>
    </source>
</evidence>
<dbReference type="InterPro" id="IPR011761">
    <property type="entry name" value="ATP-grasp"/>
</dbReference>
<evidence type="ECO:0000256" key="4">
    <source>
        <dbReference type="ARBA" id="ARBA00022912"/>
    </source>
</evidence>
<keyword evidence="3" id="KW-0378">Hydrolase</keyword>
<dbReference type="PANTHER" id="PTHR11717:SF7">
    <property type="entry name" value="LOW MOLECULAR WEIGHT PHOSPHOTYROSINE PROTEIN PHOSPHATASE"/>
    <property type="match status" value="1"/>
</dbReference>
<dbReference type="InterPro" id="IPR036196">
    <property type="entry name" value="Ptyr_pPase_sf"/>
</dbReference>
<dbReference type="SUPFAM" id="SSF52788">
    <property type="entry name" value="Phosphotyrosine protein phosphatases I"/>
    <property type="match status" value="1"/>
</dbReference>
<dbReference type="InterPro" id="IPR050438">
    <property type="entry name" value="LMW_PTPase"/>
</dbReference>
<evidence type="ECO:0000256" key="3">
    <source>
        <dbReference type="ARBA" id="ARBA00022801"/>
    </source>
</evidence>
<feature type="domain" description="ATP-grasp" evidence="6">
    <location>
        <begin position="119"/>
        <end position="306"/>
    </location>
</feature>
<evidence type="ECO:0000256" key="1">
    <source>
        <dbReference type="ARBA" id="ARBA00011063"/>
    </source>
</evidence>
<comment type="caution">
    <text evidence="7">The sequence shown here is derived from an EMBL/GenBank/DDBJ whole genome shotgun (WGS) entry which is preliminary data.</text>
</comment>
<dbReference type="EC" id="3.1.3.48" evidence="2"/>
<dbReference type="EMBL" id="FXUL01000051">
    <property type="protein sequence ID" value="SMP82005.1"/>
    <property type="molecule type" value="Genomic_DNA"/>
</dbReference>
<dbReference type="PRINTS" id="PR00719">
    <property type="entry name" value="LMWPTPASE"/>
</dbReference>
<evidence type="ECO:0000313" key="7">
    <source>
        <dbReference type="EMBL" id="SMP82005.1"/>
    </source>
</evidence>
<dbReference type="Pfam" id="PF01451">
    <property type="entry name" value="LMWPc"/>
    <property type="match status" value="1"/>
</dbReference>
<dbReference type="Gene3D" id="3.40.50.2300">
    <property type="match status" value="1"/>
</dbReference>
<keyword evidence="4" id="KW-0904">Protein phosphatase</keyword>
<evidence type="ECO:0000256" key="2">
    <source>
        <dbReference type="ARBA" id="ARBA00013064"/>
    </source>
</evidence>
<keyword evidence="5" id="KW-0067">ATP-binding</keyword>
<dbReference type="SMART" id="SM00226">
    <property type="entry name" value="LMWPc"/>
    <property type="match status" value="1"/>
</dbReference>
<sequence length="575" mass="64629">MEKVLVIGDDMRSFLATVRSLGRQGLEVHAAPYDMSSPALTSRYVHQVHPLPFYLDGGRAWLDAISTLLAGEKFKLVIPCDERSLLPLIRHQDELSVHTRLAIPDGRGMELFFDKHNTRELAKSLHIPVANGRVLTPWDTPLTIASDVGLPLIAKYRKSYSWPELYVRTKTAVINTEAELSDWLKKNQAAGDEILFEQMFPGIGVGVSILCSEGRILQAFEHHRVRELHGAGYYRKSAPIDQSRLAAVSRMVGHAAYTGIAMFEFKVEPESGEWILLEVNARPWGSLPLPVSIGIDFPYRLYRLLADGESTNSVNYKANMYGRNLIQDLGQVRTVIQMTARSPLKLTAYLARWLLEFRHLAVGRESHDGYAIDDKQPGIVEIKRACISFVHALRKKVFGPQKPIRSGLKEKIIADLKSGDAHIRILFVCEGNICRSPYAELKLWQLVQQHADKFDIGSAGMLPRNRRASPQAAIDAAARRGVEMTKHLSEHAFDEKMKSATQVLIFDRVNYKSVMARYPVYAKKIFFIGEFARQDGKVIEIVDPIGKATTTFDATYQQIDICLQGYADTVLSTIK</sequence>
<evidence type="ECO:0000313" key="8">
    <source>
        <dbReference type="Proteomes" id="UP001158049"/>
    </source>
</evidence>
<protein>
    <recommendedName>
        <fullName evidence="2">protein-tyrosine-phosphatase</fullName>
        <ecNumber evidence="2">3.1.3.48</ecNumber>
    </recommendedName>
</protein>
<dbReference type="SUPFAM" id="SSF56059">
    <property type="entry name" value="Glutathione synthetase ATP-binding domain-like"/>
    <property type="match status" value="1"/>
</dbReference>
<proteinExistence type="inferred from homology"/>
<dbReference type="PANTHER" id="PTHR11717">
    <property type="entry name" value="LOW MOLECULAR WEIGHT PROTEIN TYROSINE PHOSPHATASE"/>
    <property type="match status" value="1"/>
</dbReference>
<name>A0ABY1QY27_9BURK</name>
<gene>
    <name evidence="7" type="ORF">SAMN06295970_1513</name>
</gene>
<dbReference type="Gene3D" id="3.30.470.20">
    <property type="entry name" value="ATP-grasp fold, B domain"/>
    <property type="match status" value="1"/>
</dbReference>
<dbReference type="PROSITE" id="PS50975">
    <property type="entry name" value="ATP_GRASP"/>
    <property type="match status" value="1"/>
</dbReference>
<accession>A0ABY1QY27</accession>
<dbReference type="InterPro" id="IPR023485">
    <property type="entry name" value="Ptyr_pPase"/>
</dbReference>
<keyword evidence="8" id="KW-1185">Reference proteome</keyword>
<organism evidence="7 8">
    <name type="scientific">Noviherbaspirillum suwonense</name>
    <dbReference type="NCBI Taxonomy" id="1224511"/>
    <lineage>
        <taxon>Bacteria</taxon>
        <taxon>Pseudomonadati</taxon>
        <taxon>Pseudomonadota</taxon>
        <taxon>Betaproteobacteria</taxon>
        <taxon>Burkholderiales</taxon>
        <taxon>Oxalobacteraceae</taxon>
        <taxon>Noviherbaspirillum</taxon>
    </lineage>
</organism>
<evidence type="ECO:0000259" key="6">
    <source>
        <dbReference type="PROSITE" id="PS50975"/>
    </source>
</evidence>
<dbReference type="InterPro" id="IPR017867">
    <property type="entry name" value="Tyr_phospatase_low_mol_wt"/>
</dbReference>
<keyword evidence="5" id="KW-0547">Nucleotide-binding</keyword>
<reference evidence="7 8" key="1">
    <citation type="submission" date="2017-05" db="EMBL/GenBank/DDBJ databases">
        <authorList>
            <person name="Varghese N."/>
            <person name="Submissions S."/>
        </authorList>
    </citation>
    <scope>NUCLEOTIDE SEQUENCE [LARGE SCALE GENOMIC DNA]</scope>
    <source>
        <strain evidence="7 8">DSM 26001</strain>
    </source>
</reference>
<dbReference type="Proteomes" id="UP001158049">
    <property type="component" value="Unassembled WGS sequence"/>
</dbReference>